<comment type="caution">
    <text evidence="1">The sequence shown here is derived from an EMBL/GenBank/DDBJ whole genome shotgun (WGS) entry which is preliminary data.</text>
</comment>
<name>A0A2P5E499_PARAD</name>
<dbReference type="EMBL" id="JXTB01000002">
    <property type="protein sequence ID" value="PON80363.1"/>
    <property type="molecule type" value="Genomic_DNA"/>
</dbReference>
<organism evidence="1 2">
    <name type="scientific">Parasponia andersonii</name>
    <name type="common">Sponia andersonii</name>
    <dbReference type="NCBI Taxonomy" id="3476"/>
    <lineage>
        <taxon>Eukaryota</taxon>
        <taxon>Viridiplantae</taxon>
        <taxon>Streptophyta</taxon>
        <taxon>Embryophyta</taxon>
        <taxon>Tracheophyta</taxon>
        <taxon>Spermatophyta</taxon>
        <taxon>Magnoliopsida</taxon>
        <taxon>eudicotyledons</taxon>
        <taxon>Gunneridae</taxon>
        <taxon>Pentapetalae</taxon>
        <taxon>rosids</taxon>
        <taxon>fabids</taxon>
        <taxon>Rosales</taxon>
        <taxon>Cannabaceae</taxon>
        <taxon>Parasponia</taxon>
    </lineage>
</organism>
<dbReference type="AlphaFoldDB" id="A0A2P5E499"/>
<dbReference type="OrthoDB" id="10271732at2759"/>
<gene>
    <name evidence="1" type="ORF">PanWU01x14_008130</name>
</gene>
<evidence type="ECO:0000313" key="1">
    <source>
        <dbReference type="EMBL" id="PON80363.1"/>
    </source>
</evidence>
<sequence length="102" mass="12026">IIHSSLFAQAIYKRAKCKLVWSADFMIHSFKYRTSCIEFLSFAKSINHYVYGHNIRIQSSFFHGILNLQSSLKFSFPAKHVYQNIISWKIGYCIFLHLLKHP</sequence>
<protein>
    <submittedName>
        <fullName evidence="1">Uncharacterized protein</fullName>
    </submittedName>
</protein>
<feature type="non-terminal residue" evidence="1">
    <location>
        <position position="1"/>
    </location>
</feature>
<reference evidence="2" key="1">
    <citation type="submission" date="2016-06" db="EMBL/GenBank/DDBJ databases">
        <title>Parallel loss of symbiosis genes in relatives of nitrogen-fixing non-legume Parasponia.</title>
        <authorList>
            <person name="Van Velzen R."/>
            <person name="Holmer R."/>
            <person name="Bu F."/>
            <person name="Rutten L."/>
            <person name="Van Zeijl A."/>
            <person name="Liu W."/>
            <person name="Santuari L."/>
            <person name="Cao Q."/>
            <person name="Sharma T."/>
            <person name="Shen D."/>
            <person name="Roswanjaya Y."/>
            <person name="Wardhani T."/>
            <person name="Kalhor M.S."/>
            <person name="Jansen J."/>
            <person name="Van den Hoogen J."/>
            <person name="Gungor B."/>
            <person name="Hartog M."/>
            <person name="Hontelez J."/>
            <person name="Verver J."/>
            <person name="Yang W.-C."/>
            <person name="Schijlen E."/>
            <person name="Repin R."/>
            <person name="Schilthuizen M."/>
            <person name="Schranz E."/>
            <person name="Heidstra R."/>
            <person name="Miyata K."/>
            <person name="Fedorova E."/>
            <person name="Kohlen W."/>
            <person name="Bisseling T."/>
            <person name="Smit S."/>
            <person name="Geurts R."/>
        </authorList>
    </citation>
    <scope>NUCLEOTIDE SEQUENCE [LARGE SCALE GENOMIC DNA]</scope>
    <source>
        <strain evidence="2">cv. WU1-14</strain>
    </source>
</reference>
<dbReference type="Proteomes" id="UP000237105">
    <property type="component" value="Unassembled WGS sequence"/>
</dbReference>
<accession>A0A2P5E499</accession>
<keyword evidence="2" id="KW-1185">Reference proteome</keyword>
<proteinExistence type="predicted"/>
<evidence type="ECO:0000313" key="2">
    <source>
        <dbReference type="Proteomes" id="UP000237105"/>
    </source>
</evidence>